<evidence type="ECO:0000256" key="1">
    <source>
        <dbReference type="SAM" id="Phobius"/>
    </source>
</evidence>
<feature type="transmembrane region" description="Helical" evidence="1">
    <location>
        <begin position="343"/>
        <end position="362"/>
    </location>
</feature>
<keyword evidence="3" id="KW-1185">Reference proteome</keyword>
<dbReference type="GO" id="GO:0016020">
    <property type="term" value="C:membrane"/>
    <property type="evidence" value="ECO:0007669"/>
    <property type="project" value="InterPro"/>
</dbReference>
<dbReference type="HOGENOM" id="CLU_686487_0_0_9"/>
<dbReference type="EMBL" id="ACIM02000001">
    <property type="protein sequence ID" value="EEW96985.1"/>
    <property type="molecule type" value="Genomic_DNA"/>
</dbReference>
<keyword evidence="1" id="KW-0472">Membrane</keyword>
<proteinExistence type="predicted"/>
<evidence type="ECO:0000313" key="2">
    <source>
        <dbReference type="EMBL" id="EEW96985.1"/>
    </source>
</evidence>
<protein>
    <recommendedName>
        <fullName evidence="4">DUF805 domain-containing protein</fullName>
    </recommendedName>
</protein>
<dbReference type="Proteomes" id="UP000004736">
    <property type="component" value="Unassembled WGS sequence"/>
</dbReference>
<gene>
    <name evidence="2" type="ORF">GCWU000321_00963</name>
</gene>
<feature type="transmembrane region" description="Helical" evidence="1">
    <location>
        <begin position="61"/>
        <end position="83"/>
    </location>
</feature>
<sequence>MIRQYKQEKDRLPDCNLPSVEAVPGFEHGDTGLADHCLTAWLHRHKNNSNSISYFFEKVNLILLFSMIRFLSIFINCNLHIIMEMINTLFKERLSMNFTYEFPDITGYIQKSGTYKKPRRISGLRLGENRTAVEKCFPLSLSRRDEDKDIDYFTVSMKEKISLFDEEVASLGCSFVKGKAALLFADFIFSTEEMRNRLTSLFGEPVKVKDVFLWTDAATSIFLMANENSASLILADTALEQAYIDEEQLANSAEMENAGFRKTLWKKYGDPVGRIGQKTYIARALLVGIPTAAMFACTWIRPELFAGDANIFIISFMVLGTLGFVSLISLAIRRLSDIGLSHLYYWGFFGFLFISNQAGAKLLGDELVATRITGMFFFAAVTLLAFIPGQKTKNKYGPVPK</sequence>
<keyword evidence="1" id="KW-0812">Transmembrane</keyword>
<dbReference type="Pfam" id="PF05656">
    <property type="entry name" value="DUF805"/>
    <property type="match status" value="1"/>
</dbReference>
<keyword evidence="1" id="KW-1133">Transmembrane helix</keyword>
<name>C9LN49_9FIRM</name>
<evidence type="ECO:0008006" key="4">
    <source>
        <dbReference type="Google" id="ProtNLM"/>
    </source>
</evidence>
<dbReference type="InterPro" id="IPR008523">
    <property type="entry name" value="DUF805"/>
</dbReference>
<feature type="transmembrane region" description="Helical" evidence="1">
    <location>
        <begin position="313"/>
        <end position="331"/>
    </location>
</feature>
<feature type="transmembrane region" description="Helical" evidence="1">
    <location>
        <begin position="368"/>
        <end position="387"/>
    </location>
</feature>
<dbReference type="AlphaFoldDB" id="C9LN49"/>
<comment type="caution">
    <text evidence="2">The sequence shown here is derived from an EMBL/GenBank/DDBJ whole genome shotgun (WGS) entry which is preliminary data.</text>
</comment>
<accession>C9LN49</accession>
<evidence type="ECO:0000313" key="3">
    <source>
        <dbReference type="Proteomes" id="UP000004736"/>
    </source>
</evidence>
<reference evidence="2" key="1">
    <citation type="submission" date="2009-09" db="EMBL/GenBank/DDBJ databases">
        <authorList>
            <person name="Weinstock G."/>
            <person name="Sodergren E."/>
            <person name="Clifton S."/>
            <person name="Fulton L."/>
            <person name="Fulton B."/>
            <person name="Courtney L."/>
            <person name="Fronick C."/>
            <person name="Harrison M."/>
            <person name="Strong C."/>
            <person name="Farmer C."/>
            <person name="Delahaunty K."/>
            <person name="Markovic C."/>
            <person name="Hall O."/>
            <person name="Minx P."/>
            <person name="Tomlinson C."/>
            <person name="Mitreva M."/>
            <person name="Nelson J."/>
            <person name="Hou S."/>
            <person name="Wollam A."/>
            <person name="Pepin K.H."/>
            <person name="Johnson M."/>
            <person name="Bhonagiri V."/>
            <person name="Nash W.E."/>
            <person name="Warren W."/>
            <person name="Chinwalla A."/>
            <person name="Mardis E.R."/>
            <person name="Wilson R.K."/>
        </authorList>
    </citation>
    <scope>NUCLEOTIDE SEQUENCE [LARGE SCALE GENOMIC DNA]</scope>
    <source>
        <strain evidence="2">DSM 15470</strain>
    </source>
</reference>
<organism evidence="2 3">
    <name type="scientific">Dialister invisus DSM 15470</name>
    <dbReference type="NCBI Taxonomy" id="592028"/>
    <lineage>
        <taxon>Bacteria</taxon>
        <taxon>Bacillati</taxon>
        <taxon>Bacillota</taxon>
        <taxon>Negativicutes</taxon>
        <taxon>Veillonellales</taxon>
        <taxon>Veillonellaceae</taxon>
        <taxon>Dialister</taxon>
    </lineage>
</organism>